<feature type="region of interest" description="Disordered" evidence="1">
    <location>
        <begin position="1"/>
        <end position="41"/>
    </location>
</feature>
<comment type="caution">
    <text evidence="2">The sequence shown here is derived from an EMBL/GenBank/DDBJ whole genome shotgun (WGS) entry which is preliminary data.</text>
</comment>
<protein>
    <submittedName>
        <fullName evidence="2">Uncharacterized protein</fullName>
    </submittedName>
</protein>
<reference evidence="2 3" key="1">
    <citation type="journal article" date="2014" name="Genome Announc.">
        <title>Draft genome sequence of Sclerotinia borealis, a psychrophilic plant pathogenic fungus.</title>
        <authorList>
            <person name="Mardanov A.V."/>
            <person name="Beletsky A.V."/>
            <person name="Kadnikov V.V."/>
            <person name="Ignatov A.N."/>
            <person name="Ravin N.V."/>
        </authorList>
    </citation>
    <scope>NUCLEOTIDE SEQUENCE [LARGE SCALE GENOMIC DNA]</scope>
    <source>
        <strain evidence="3">F-4157</strain>
    </source>
</reference>
<dbReference type="AlphaFoldDB" id="W9CRP0"/>
<dbReference type="EMBL" id="AYSA01000041">
    <property type="protein sequence ID" value="ESZ98526.1"/>
    <property type="molecule type" value="Genomic_DNA"/>
</dbReference>
<sequence length="463" mass="53891">MSGSSSFRDKSENIESGGGFMEDCCSSVSSQTSKNDISATDLSILNPPDGIKFDKFWTEEDERMLQEDYAKKDFKGFRFPPAVHYDWSKIEENTSHPGADYNRTGSTLELGDRETCKLFSQVLSLPGIEGDIEFLQYILQYGAHLVSPRCPKPKKYSGDSPPKPLHFMGILVQNDHAELKPVVKLYYRDSSDPCVVTNNTIANRQILWMIIIAWILYSEQEDLPTVADYEHEVRQRLSTDMQDEEHVMVTKLKQEWPLEYRRNVIRTHQCRYKYLYRQSHGKHVVEFVEKVTPEGYNLNNPDNNDSFYSVHHIVESIPRWESDGVPTAVMKEHLATIRGREWHCFASCDDMMNLGIVLTPIHLKPDWSSMDVSWYVQNIWGEGPNKVFLDHNGDYVDTENKDAWFLSRFDRQLLSPCQACYRPVCCQMRRRWNGVFVRTVVREGHPEEYAMQNFRERLGNIKR</sequence>
<dbReference type="Proteomes" id="UP000019487">
    <property type="component" value="Unassembled WGS sequence"/>
</dbReference>
<dbReference type="OrthoDB" id="3539836at2759"/>
<accession>W9CRP0</accession>
<evidence type="ECO:0000313" key="2">
    <source>
        <dbReference type="EMBL" id="ESZ98526.1"/>
    </source>
</evidence>
<evidence type="ECO:0000313" key="3">
    <source>
        <dbReference type="Proteomes" id="UP000019487"/>
    </source>
</evidence>
<proteinExistence type="predicted"/>
<name>W9CRP0_SCLBF</name>
<feature type="compositionally biased region" description="Polar residues" evidence="1">
    <location>
        <begin position="26"/>
        <end position="41"/>
    </location>
</feature>
<gene>
    <name evidence="2" type="ORF">SBOR_1188</name>
</gene>
<dbReference type="HOGENOM" id="CLU_590729_0_0_1"/>
<organism evidence="2 3">
    <name type="scientific">Sclerotinia borealis (strain F-4128)</name>
    <dbReference type="NCBI Taxonomy" id="1432307"/>
    <lineage>
        <taxon>Eukaryota</taxon>
        <taxon>Fungi</taxon>
        <taxon>Dikarya</taxon>
        <taxon>Ascomycota</taxon>
        <taxon>Pezizomycotina</taxon>
        <taxon>Leotiomycetes</taxon>
        <taxon>Helotiales</taxon>
        <taxon>Sclerotiniaceae</taxon>
        <taxon>Sclerotinia</taxon>
    </lineage>
</organism>
<keyword evidence="3" id="KW-1185">Reference proteome</keyword>
<evidence type="ECO:0000256" key="1">
    <source>
        <dbReference type="SAM" id="MobiDB-lite"/>
    </source>
</evidence>